<dbReference type="GO" id="GO:0051082">
    <property type="term" value="F:unfolded protein binding"/>
    <property type="evidence" value="ECO:0007669"/>
    <property type="project" value="TreeGrafter"/>
</dbReference>
<feature type="compositionally biased region" description="Basic and acidic residues" evidence="7">
    <location>
        <begin position="168"/>
        <end position="187"/>
    </location>
</feature>
<feature type="domain" description="Cdc37 Hsp90 binding" evidence="9">
    <location>
        <begin position="188"/>
        <end position="383"/>
    </location>
</feature>
<dbReference type="PANTHER" id="PTHR12800">
    <property type="entry name" value="CDC37-RELATED"/>
    <property type="match status" value="1"/>
</dbReference>
<keyword evidence="12" id="KW-1185">Reference proteome</keyword>
<evidence type="ECO:0000256" key="7">
    <source>
        <dbReference type="SAM" id="MobiDB-lite"/>
    </source>
</evidence>
<evidence type="ECO:0000256" key="1">
    <source>
        <dbReference type="ARBA" id="ARBA00004496"/>
    </source>
</evidence>
<dbReference type="EMBL" id="MVBO01000009">
    <property type="protein sequence ID" value="OZJ05881.1"/>
    <property type="molecule type" value="Genomic_DNA"/>
</dbReference>
<dbReference type="InterPro" id="IPR004918">
    <property type="entry name" value="Cdc37"/>
</dbReference>
<name>A0A261Y5L3_9FUNG</name>
<dbReference type="GO" id="GO:0019901">
    <property type="term" value="F:protein kinase binding"/>
    <property type="evidence" value="ECO:0007669"/>
    <property type="project" value="InterPro"/>
</dbReference>
<dbReference type="Gene3D" id="1.20.58.610">
    <property type="entry name" value="Cdc37, Hsp90 binding domain"/>
    <property type="match status" value="1"/>
</dbReference>
<dbReference type="SMART" id="SM01071">
    <property type="entry name" value="CDC37_N"/>
    <property type="match status" value="1"/>
</dbReference>
<feature type="domain" description="Cdc37 N-terminal" evidence="10">
    <location>
        <begin position="3"/>
        <end position="190"/>
    </location>
</feature>
<feature type="coiled-coil region" evidence="6">
    <location>
        <begin position="43"/>
        <end position="77"/>
    </location>
</feature>
<evidence type="ECO:0000256" key="3">
    <source>
        <dbReference type="ARBA" id="ARBA00022490"/>
    </source>
</evidence>
<evidence type="ECO:0000256" key="5">
    <source>
        <dbReference type="ARBA" id="ARBA00031396"/>
    </source>
</evidence>
<protein>
    <recommendedName>
        <fullName evidence="5">Hsp90 chaperone protein kinase-targeting subunit</fullName>
    </recommendedName>
</protein>
<sequence length="465" mass="52643">MSRLDYSKWDKLELSDDSDIEVHPNVDKRSFIKWKQEAIHMEREQRKQRIEQLTREKEVHENMLKQVQDMIQMLEKDNGLEAIREHFQQVQLKAQEAGAENITLPGGNKETPTTANLQQIMSSLTVQIDDALKNNSPADVTRQLMGRLNEQEMAVKARLQECTAKLDKEKAEASKKLTSENLMKETSNRTIISSQQEQKLHPLKPAKTKETKKEKVIETLNPNAELKQKPILPVESGESKSVENKNTPNEDEEEEDIMISSVEAQEFSNLKTIKDSAEYVRIHPYMISESVSDEIMGEAFTYQLKGDEKTAKRMVHQALLLQYCASMGKGSNGAAAFFAKLASAPTDPRALNLFTDDVENTYARIKTRCAEINAERENNATEAIQLQPLDESGTIRVNIPEEKDGQLYEAFQALPADFREALKTGELDKINKVLANMDVAQAEELINICDQLGLLQLGTLPEEEQ</sequence>
<comment type="caution">
    <text evidence="11">The sequence shown here is derived from an EMBL/GenBank/DDBJ whole genome shotgun (WGS) entry which is preliminary data.</text>
</comment>
<feature type="region of interest" description="Disordered" evidence="7">
    <location>
        <begin position="168"/>
        <end position="255"/>
    </location>
</feature>
<proteinExistence type="inferred from homology"/>
<dbReference type="Pfam" id="PF08564">
    <property type="entry name" value="CDC37_C"/>
    <property type="match status" value="1"/>
</dbReference>
<comment type="subcellular location">
    <subcellularLocation>
        <location evidence="1">Cytoplasm</location>
    </subcellularLocation>
</comment>
<evidence type="ECO:0000256" key="2">
    <source>
        <dbReference type="ARBA" id="ARBA00006222"/>
    </source>
</evidence>
<dbReference type="GO" id="GO:0031072">
    <property type="term" value="F:heat shock protein binding"/>
    <property type="evidence" value="ECO:0007669"/>
    <property type="project" value="TreeGrafter"/>
</dbReference>
<dbReference type="InterPro" id="IPR013874">
    <property type="entry name" value="Cdc37_Hsp90-bd"/>
</dbReference>
<keyword evidence="3" id="KW-0963">Cytoplasm</keyword>
<evidence type="ECO:0000259" key="9">
    <source>
        <dbReference type="SMART" id="SM01070"/>
    </source>
</evidence>
<dbReference type="GO" id="GO:0006457">
    <property type="term" value="P:protein folding"/>
    <property type="evidence" value="ECO:0007669"/>
    <property type="project" value="TreeGrafter"/>
</dbReference>
<dbReference type="SMART" id="SM01070">
    <property type="entry name" value="CDC37_M"/>
    <property type="match status" value="1"/>
</dbReference>
<dbReference type="GO" id="GO:0005737">
    <property type="term" value="C:cytoplasm"/>
    <property type="evidence" value="ECO:0007669"/>
    <property type="project" value="UniProtKB-SubCell"/>
</dbReference>
<keyword evidence="6" id="KW-0175">Coiled coil</keyword>
<feature type="domain" description="Cdc37 C-terminal" evidence="8">
    <location>
        <begin position="397"/>
        <end position="465"/>
    </location>
</feature>
<dbReference type="Proteomes" id="UP000242875">
    <property type="component" value="Unassembled WGS sequence"/>
</dbReference>
<comment type="similarity">
    <text evidence="2">Belongs to the CDC37 family.</text>
</comment>
<evidence type="ECO:0000256" key="4">
    <source>
        <dbReference type="ARBA" id="ARBA00023186"/>
    </source>
</evidence>
<reference evidence="11 12" key="1">
    <citation type="journal article" date="2017" name="Mycologia">
        <title>Bifiguratus adelaidae, gen. et sp. nov., a new member of Mucoromycotina in endophytic and soil-dwelling habitats.</title>
        <authorList>
            <person name="Torres-Cruz T.J."/>
            <person name="Billingsley Tobias T.L."/>
            <person name="Almatruk M."/>
            <person name="Hesse C."/>
            <person name="Kuske C.R."/>
            <person name="Desiro A."/>
            <person name="Benucci G.M."/>
            <person name="Bonito G."/>
            <person name="Stajich J.E."/>
            <person name="Dunlap C."/>
            <person name="Arnold A.E."/>
            <person name="Porras-Alfaro A."/>
        </authorList>
    </citation>
    <scope>NUCLEOTIDE SEQUENCE [LARGE SCALE GENOMIC DNA]</scope>
    <source>
        <strain evidence="11 12">AZ0501</strain>
    </source>
</reference>
<dbReference type="Pfam" id="PF08565">
    <property type="entry name" value="CDC37_M"/>
    <property type="match status" value="1"/>
</dbReference>
<dbReference type="AlphaFoldDB" id="A0A261Y5L3"/>
<gene>
    <name evidence="11" type="ORF">BZG36_00916</name>
</gene>
<dbReference type="SMART" id="SM01069">
    <property type="entry name" value="CDC37_C"/>
    <property type="match status" value="1"/>
</dbReference>
<dbReference type="GO" id="GO:0050821">
    <property type="term" value="P:protein stabilization"/>
    <property type="evidence" value="ECO:0007669"/>
    <property type="project" value="TreeGrafter"/>
</dbReference>
<dbReference type="InterPro" id="IPR013855">
    <property type="entry name" value="Cdc37_N_dom"/>
</dbReference>
<keyword evidence="4" id="KW-0143">Chaperone</keyword>
<dbReference type="InterPro" id="IPR013873">
    <property type="entry name" value="Cdc37_C"/>
</dbReference>
<evidence type="ECO:0000259" key="10">
    <source>
        <dbReference type="SMART" id="SM01071"/>
    </source>
</evidence>
<dbReference type="SUPFAM" id="SSF101391">
    <property type="entry name" value="Hsp90 co-chaperone CDC37"/>
    <property type="match status" value="1"/>
</dbReference>
<evidence type="ECO:0000256" key="6">
    <source>
        <dbReference type="SAM" id="Coils"/>
    </source>
</evidence>
<dbReference type="GO" id="GO:0051087">
    <property type="term" value="F:protein-folding chaperone binding"/>
    <property type="evidence" value="ECO:0007669"/>
    <property type="project" value="TreeGrafter"/>
</dbReference>
<feature type="compositionally biased region" description="Polar residues" evidence="7">
    <location>
        <begin position="188"/>
        <end position="197"/>
    </location>
</feature>
<feature type="compositionally biased region" description="Basic and acidic residues" evidence="7">
    <location>
        <begin position="207"/>
        <end position="217"/>
    </location>
</feature>
<organism evidence="11 12">
    <name type="scientific">Bifiguratus adelaidae</name>
    <dbReference type="NCBI Taxonomy" id="1938954"/>
    <lineage>
        <taxon>Eukaryota</taxon>
        <taxon>Fungi</taxon>
        <taxon>Fungi incertae sedis</taxon>
        <taxon>Mucoromycota</taxon>
        <taxon>Mucoromycotina</taxon>
        <taxon>Endogonomycetes</taxon>
        <taxon>Endogonales</taxon>
        <taxon>Endogonales incertae sedis</taxon>
        <taxon>Bifiguratus</taxon>
    </lineage>
</organism>
<accession>A0A261Y5L3</accession>
<dbReference type="Pfam" id="PF03234">
    <property type="entry name" value="CDC37_N"/>
    <property type="match status" value="1"/>
</dbReference>
<dbReference type="PANTHER" id="PTHR12800:SF4">
    <property type="entry name" value="HSP90 CO-CHAPERONE CDC37"/>
    <property type="match status" value="1"/>
</dbReference>
<evidence type="ECO:0000259" key="8">
    <source>
        <dbReference type="SMART" id="SM01069"/>
    </source>
</evidence>
<dbReference type="InterPro" id="IPR038189">
    <property type="entry name" value="Cdc37_Hsp90-bd_sf"/>
</dbReference>
<dbReference type="OrthoDB" id="440202at2759"/>
<evidence type="ECO:0000313" key="12">
    <source>
        <dbReference type="Proteomes" id="UP000242875"/>
    </source>
</evidence>
<evidence type="ECO:0000313" key="11">
    <source>
        <dbReference type="EMBL" id="OZJ05881.1"/>
    </source>
</evidence>